<dbReference type="EMBL" id="JBIAMX010000025">
    <property type="protein sequence ID" value="MFF0546726.1"/>
    <property type="molecule type" value="Genomic_DNA"/>
</dbReference>
<gene>
    <name evidence="2" type="ORF">ACFYTF_28210</name>
</gene>
<keyword evidence="3" id="KW-1185">Reference proteome</keyword>
<proteinExistence type="predicted"/>
<sequence>MTIPTKVLLLVGIALLAVIAGFAAGVLAYANGATALASMREAAIGFGASLTLFLAFITVYTLL</sequence>
<dbReference type="Proteomes" id="UP001601444">
    <property type="component" value="Unassembled WGS sequence"/>
</dbReference>
<reference evidence="2 3" key="1">
    <citation type="submission" date="2024-10" db="EMBL/GenBank/DDBJ databases">
        <title>The Natural Products Discovery Center: Release of the First 8490 Sequenced Strains for Exploring Actinobacteria Biosynthetic Diversity.</title>
        <authorList>
            <person name="Kalkreuter E."/>
            <person name="Kautsar S.A."/>
            <person name="Yang D."/>
            <person name="Bader C.D."/>
            <person name="Teijaro C.N."/>
            <person name="Fluegel L."/>
            <person name="Davis C.M."/>
            <person name="Simpson J.R."/>
            <person name="Lauterbach L."/>
            <person name="Steele A.D."/>
            <person name="Gui C."/>
            <person name="Meng S."/>
            <person name="Li G."/>
            <person name="Viehrig K."/>
            <person name="Ye F."/>
            <person name="Su P."/>
            <person name="Kiefer A.F."/>
            <person name="Nichols A."/>
            <person name="Cepeda A.J."/>
            <person name="Yan W."/>
            <person name="Fan B."/>
            <person name="Jiang Y."/>
            <person name="Adhikari A."/>
            <person name="Zheng C.-J."/>
            <person name="Schuster L."/>
            <person name="Cowan T.M."/>
            <person name="Smanski M.J."/>
            <person name="Chevrette M.G."/>
            <person name="De Carvalho L.P.S."/>
            <person name="Shen B."/>
        </authorList>
    </citation>
    <scope>NUCLEOTIDE SEQUENCE [LARGE SCALE GENOMIC DNA]</scope>
    <source>
        <strain evidence="2 3">NPDC004045</strain>
    </source>
</reference>
<accession>A0ABW6PWC2</accession>
<name>A0ABW6PWC2_9NOCA</name>
<evidence type="ECO:0000256" key="1">
    <source>
        <dbReference type="SAM" id="Phobius"/>
    </source>
</evidence>
<evidence type="ECO:0000313" key="2">
    <source>
        <dbReference type="EMBL" id="MFF0546726.1"/>
    </source>
</evidence>
<evidence type="ECO:0000313" key="3">
    <source>
        <dbReference type="Proteomes" id="UP001601444"/>
    </source>
</evidence>
<keyword evidence="1" id="KW-1133">Transmembrane helix</keyword>
<feature type="transmembrane region" description="Helical" evidence="1">
    <location>
        <begin position="7"/>
        <end position="30"/>
    </location>
</feature>
<organism evidence="2 3">
    <name type="scientific">Nocardia thailandica</name>
    <dbReference type="NCBI Taxonomy" id="257275"/>
    <lineage>
        <taxon>Bacteria</taxon>
        <taxon>Bacillati</taxon>
        <taxon>Actinomycetota</taxon>
        <taxon>Actinomycetes</taxon>
        <taxon>Mycobacteriales</taxon>
        <taxon>Nocardiaceae</taxon>
        <taxon>Nocardia</taxon>
    </lineage>
</organism>
<comment type="caution">
    <text evidence="2">The sequence shown here is derived from an EMBL/GenBank/DDBJ whole genome shotgun (WGS) entry which is preliminary data.</text>
</comment>
<protein>
    <submittedName>
        <fullName evidence="2">Uncharacterized protein</fullName>
    </submittedName>
</protein>
<feature type="transmembrane region" description="Helical" evidence="1">
    <location>
        <begin position="42"/>
        <end position="62"/>
    </location>
</feature>
<keyword evidence="1" id="KW-0472">Membrane</keyword>
<dbReference type="RefSeq" id="WP_280306927.1">
    <property type="nucleotide sequence ID" value="NZ_JBIAMX010000025.1"/>
</dbReference>
<keyword evidence="1" id="KW-0812">Transmembrane</keyword>